<dbReference type="InterPro" id="IPR012951">
    <property type="entry name" value="BBE"/>
</dbReference>
<evidence type="ECO:0000313" key="7">
    <source>
        <dbReference type="EMBL" id="MCM2393197.1"/>
    </source>
</evidence>
<evidence type="ECO:0000256" key="2">
    <source>
        <dbReference type="ARBA" id="ARBA00005466"/>
    </source>
</evidence>
<dbReference type="Gene3D" id="3.30.43.10">
    <property type="entry name" value="Uridine Diphospho-n-acetylenolpyruvylglucosamine Reductase, domain 2"/>
    <property type="match status" value="1"/>
</dbReference>
<dbReference type="SUPFAM" id="SSF56176">
    <property type="entry name" value="FAD-binding/transporter-associated domain-like"/>
    <property type="match status" value="1"/>
</dbReference>
<dbReference type="Gene3D" id="3.30.465.10">
    <property type="match status" value="1"/>
</dbReference>
<dbReference type="SUPFAM" id="SSF55103">
    <property type="entry name" value="FAD-linked oxidases, C-terminal domain"/>
    <property type="match status" value="1"/>
</dbReference>
<feature type="domain" description="FAD-binding PCMH-type" evidence="6">
    <location>
        <begin position="40"/>
        <end position="211"/>
    </location>
</feature>
<dbReference type="Gene3D" id="3.40.462.20">
    <property type="match status" value="1"/>
</dbReference>
<keyword evidence="8" id="KW-1185">Reference proteome</keyword>
<comment type="similarity">
    <text evidence="2">Belongs to the oxygen-dependent FAD-linked oxidoreductase family.</text>
</comment>
<evidence type="ECO:0000313" key="8">
    <source>
        <dbReference type="Proteomes" id="UP001431429"/>
    </source>
</evidence>
<dbReference type="InterPro" id="IPR006093">
    <property type="entry name" value="Oxy_OxRdtase_FAD_BS"/>
</dbReference>
<sequence>MAPQDLAEAALSGLRQRLTGEVIVPDNTGYDEARTIFNGMIDRRPAVIAQCESGADVAHAIRFSRDHDLDIAVRGGGHSVAGMAVNDGGLVIDLRRMHGVSVDPEAQTADIGGGATIGQLDRATQPYALATTGGRASTTGLGGFTLSGGSGWLERRFGLACDNLIAADVVTADGGSVHTSADEYPDLFWALHGGGGNFGVVTSFTLRVYPLPVFSMALLLFLPEDGPEAARAFRDFAQSAPDSIGGGLIYLTGPPEPFVPEDLVGRLVCGVLITCTGSEAELRQLAAPLIGLPHEGEVIAELPYADLQCMLDDPPGLRNYWSAEYLSGFPDEAVDTYCALAQTMPVPTASQHIMFPLGGAVARGPDIPDGLDEYPLPWRTSPWAVHPFGVWESPSDDDPARRWVRDVRTRMQPWSAGSTYLNFIGHEGQERVVASFGERNYRRLAAIKAVYDPENVFRLNHNIQPAASASAAAA</sequence>
<gene>
    <name evidence="7" type="ORF">NBG84_33820</name>
</gene>
<comment type="caution">
    <text evidence="7">The sequence shown here is derived from an EMBL/GenBank/DDBJ whole genome shotgun (WGS) entry which is preliminary data.</text>
</comment>
<evidence type="ECO:0000259" key="6">
    <source>
        <dbReference type="PROSITE" id="PS51387"/>
    </source>
</evidence>
<organism evidence="7 8">
    <name type="scientific">Streptomyces albipurpureus</name>
    <dbReference type="NCBI Taxonomy" id="2897419"/>
    <lineage>
        <taxon>Bacteria</taxon>
        <taxon>Bacillati</taxon>
        <taxon>Actinomycetota</taxon>
        <taxon>Actinomycetes</taxon>
        <taxon>Kitasatosporales</taxon>
        <taxon>Streptomycetaceae</taxon>
        <taxon>Streptomyces</taxon>
    </lineage>
</organism>
<dbReference type="Pfam" id="PF08031">
    <property type="entry name" value="BBE"/>
    <property type="match status" value="1"/>
</dbReference>
<dbReference type="RefSeq" id="WP_250923497.1">
    <property type="nucleotide sequence ID" value="NZ_JAMQAW010000063.1"/>
</dbReference>
<evidence type="ECO:0000256" key="3">
    <source>
        <dbReference type="ARBA" id="ARBA00022630"/>
    </source>
</evidence>
<keyword evidence="4" id="KW-0274">FAD</keyword>
<dbReference type="PANTHER" id="PTHR42973:SF39">
    <property type="entry name" value="FAD-BINDING PCMH-TYPE DOMAIN-CONTAINING PROTEIN"/>
    <property type="match status" value="1"/>
</dbReference>
<dbReference type="PROSITE" id="PS51387">
    <property type="entry name" value="FAD_PCMH"/>
    <property type="match status" value="1"/>
</dbReference>
<evidence type="ECO:0000256" key="5">
    <source>
        <dbReference type="ARBA" id="ARBA00023002"/>
    </source>
</evidence>
<dbReference type="InterPro" id="IPR016164">
    <property type="entry name" value="FAD-linked_Oxase-like_C"/>
</dbReference>
<dbReference type="Proteomes" id="UP001431429">
    <property type="component" value="Unassembled WGS sequence"/>
</dbReference>
<dbReference type="EMBL" id="JAMQAW010000063">
    <property type="protein sequence ID" value="MCM2393197.1"/>
    <property type="molecule type" value="Genomic_DNA"/>
</dbReference>
<dbReference type="Pfam" id="PF01565">
    <property type="entry name" value="FAD_binding_4"/>
    <property type="match status" value="1"/>
</dbReference>
<dbReference type="InterPro" id="IPR050416">
    <property type="entry name" value="FAD-linked_Oxidoreductase"/>
</dbReference>
<keyword evidence="5" id="KW-0560">Oxidoreductase</keyword>
<proteinExistence type="inferred from homology"/>
<dbReference type="InterPro" id="IPR016167">
    <property type="entry name" value="FAD-bd_PCMH_sub1"/>
</dbReference>
<dbReference type="PROSITE" id="PS00862">
    <property type="entry name" value="OX2_COVAL_FAD"/>
    <property type="match status" value="1"/>
</dbReference>
<comment type="cofactor">
    <cofactor evidence="1">
        <name>FAD</name>
        <dbReference type="ChEBI" id="CHEBI:57692"/>
    </cofactor>
</comment>
<evidence type="ECO:0000256" key="4">
    <source>
        <dbReference type="ARBA" id="ARBA00022827"/>
    </source>
</evidence>
<dbReference type="PANTHER" id="PTHR42973">
    <property type="entry name" value="BINDING OXIDOREDUCTASE, PUTATIVE (AFU_ORTHOLOGUE AFUA_1G17690)-RELATED"/>
    <property type="match status" value="1"/>
</dbReference>
<keyword evidence="3" id="KW-0285">Flavoprotein</keyword>
<dbReference type="InterPro" id="IPR016169">
    <property type="entry name" value="FAD-bd_PCMH_sub2"/>
</dbReference>
<dbReference type="InterPro" id="IPR036318">
    <property type="entry name" value="FAD-bd_PCMH-like_sf"/>
</dbReference>
<evidence type="ECO:0000256" key="1">
    <source>
        <dbReference type="ARBA" id="ARBA00001974"/>
    </source>
</evidence>
<dbReference type="InterPro" id="IPR006094">
    <property type="entry name" value="Oxid_FAD_bind_N"/>
</dbReference>
<name>A0ABT0UXR5_9ACTN</name>
<accession>A0ABT0UXR5</accession>
<reference evidence="7" key="1">
    <citation type="submission" date="2022-06" db="EMBL/GenBank/DDBJ databases">
        <title>Genome public.</title>
        <authorList>
            <person name="Sun Q."/>
        </authorList>
    </citation>
    <scope>NUCLEOTIDE SEQUENCE</scope>
    <source>
        <strain evidence="7">CWNU-1</strain>
    </source>
</reference>
<dbReference type="InterPro" id="IPR016166">
    <property type="entry name" value="FAD-bd_PCMH"/>
</dbReference>
<protein>
    <submittedName>
        <fullName evidence="7">FAD-binding oxidoreductase</fullName>
    </submittedName>
</protein>